<keyword evidence="1" id="KW-1133">Transmembrane helix</keyword>
<dbReference type="EMBL" id="CP136924">
    <property type="protein sequence ID" value="WXA03028.1"/>
    <property type="molecule type" value="Genomic_DNA"/>
</dbReference>
<dbReference type="RefSeq" id="WP_338734006.1">
    <property type="nucleotide sequence ID" value="NZ_CP136924.1"/>
</dbReference>
<keyword evidence="4" id="KW-1185">Reference proteome</keyword>
<dbReference type="AlphaFoldDB" id="A0AAU6NZL7"/>
<sequence length="189" mass="22091">MSNFDLSLLGFLKIQKNIDYDLLDLDNEKVIVKFALQEKSSEYRKYIFKNLDDKKKLKSGYVILLVAIVGIFLWSYLITIYELTIINIIIGLVAIVASFFIGSAWGVINDLHFAKSLIFSDTNIIFKTIIRATKKYPIKKIFIRVIDSETYIYFQSYNYIIYFKSSFPEQLVHEFFCKISLENKIEIDG</sequence>
<name>A0AAU6NZL7_9FLAO</name>
<dbReference type="Proteomes" id="UP001368318">
    <property type="component" value="Chromosome"/>
</dbReference>
<protein>
    <submittedName>
        <fullName evidence="2">Uncharacterized protein</fullName>
    </submittedName>
</protein>
<feature type="transmembrane region" description="Helical" evidence="1">
    <location>
        <begin position="59"/>
        <end position="79"/>
    </location>
</feature>
<dbReference type="EMBL" id="CP136925">
    <property type="protein sequence ID" value="WXA14548.1"/>
    <property type="molecule type" value="Genomic_DNA"/>
</dbReference>
<evidence type="ECO:0000313" key="2">
    <source>
        <dbReference type="EMBL" id="WXA03028.1"/>
    </source>
</evidence>
<proteinExistence type="predicted"/>
<reference evidence="2 4" key="1">
    <citation type="submission" date="2023-10" db="EMBL/GenBank/DDBJ databases">
        <title>Culture-based analysis of two novel bacteria associated with mangrove crab gills.</title>
        <authorList>
            <person name="Yang X."/>
            <person name="Garuglieri E."/>
            <person name="Van Goethem M.W."/>
            <person name="Fusi M."/>
            <person name="Marasco R."/>
            <person name="Daffonchio D.G."/>
        </authorList>
    </citation>
    <scope>NUCLEOTIDE SEQUENCE [LARGE SCALE GENOMIC DNA]</scope>
    <source>
        <strain evidence="3">UG2-1</strain>
        <strain evidence="2">UG2-2</strain>
        <strain evidence="4">UG2_2</strain>
    </source>
</reference>
<keyword evidence="1" id="KW-0472">Membrane</keyword>
<keyword evidence="1" id="KW-0812">Transmembrane</keyword>
<feature type="transmembrane region" description="Helical" evidence="1">
    <location>
        <begin position="85"/>
        <end position="108"/>
    </location>
</feature>
<evidence type="ECO:0000313" key="3">
    <source>
        <dbReference type="EMBL" id="WXA14548.1"/>
    </source>
</evidence>
<dbReference type="KEGG" id="mcaa:R3L15_06600"/>
<gene>
    <name evidence="3" type="ORF">R3L15_06600</name>
    <name evidence="2" type="ORF">R3L16_00800</name>
</gene>
<accession>A0AAU6NZL7</accession>
<evidence type="ECO:0000313" key="4">
    <source>
        <dbReference type="Proteomes" id="UP001368318"/>
    </source>
</evidence>
<organism evidence="2 4">
    <name type="scientific">Mangrovimonas cancribranchiae</name>
    <dbReference type="NCBI Taxonomy" id="3080055"/>
    <lineage>
        <taxon>Bacteria</taxon>
        <taxon>Pseudomonadati</taxon>
        <taxon>Bacteroidota</taxon>
        <taxon>Flavobacteriia</taxon>
        <taxon>Flavobacteriales</taxon>
        <taxon>Flavobacteriaceae</taxon>
        <taxon>Mangrovimonas</taxon>
    </lineage>
</organism>
<evidence type="ECO:0000256" key="1">
    <source>
        <dbReference type="SAM" id="Phobius"/>
    </source>
</evidence>